<name>A0A059KQ69_9BURK</name>
<dbReference type="InterPro" id="IPR045179">
    <property type="entry name" value="YgfZ/GcvT"/>
</dbReference>
<dbReference type="SUPFAM" id="SSF103025">
    <property type="entry name" value="Folate-binding domain"/>
    <property type="match status" value="1"/>
</dbReference>
<dbReference type="PATRIC" id="fig|1286631.3.peg.828"/>
<dbReference type="InterPro" id="IPR027266">
    <property type="entry name" value="TrmE/GcvT-like"/>
</dbReference>
<dbReference type="PANTHER" id="PTHR22602">
    <property type="entry name" value="TRANSFERASE CAF17, MITOCHONDRIAL-RELATED"/>
    <property type="match status" value="1"/>
</dbReference>
<keyword evidence="3" id="KW-1185">Reference proteome</keyword>
<sequence length="328" mass="33814">MDTSTPNSPLPSGGACRLSDRGVIRAVGADAASFLHGQLSNDVSRLGSAQARLGAYCSPQGRMLASLVFARSGPEELWLSLSADVLAPTLKRLSMFVLRAKARLSDASAELAVVGLAGTSAAAWLGEGAPATPWDKADRDGAMVIRLQPARLDGAEVPAWLWIGPVAQAEALLAALPALQPAQWARLELATGVAQVTAATSGQFVPQMLNYELVGGVDFRKGCYPGQEVVARSQYLGKLKRRGFLLGAAVPMQPGQEIFWSEDAGQPAGVIAAAAPELSGSGHAALAEMKIAVTQSGTLHLGAADGPPLALLPLPYALPHESAAATSA</sequence>
<dbReference type="AlphaFoldDB" id="A0A059KQ69"/>
<dbReference type="NCBIfam" id="TIGR03317">
    <property type="entry name" value="ygfZ_signature"/>
    <property type="match status" value="1"/>
</dbReference>
<dbReference type="PANTHER" id="PTHR22602:SF0">
    <property type="entry name" value="TRANSFERASE CAF17, MITOCHONDRIAL-RELATED"/>
    <property type="match status" value="1"/>
</dbReference>
<dbReference type="EMBL" id="AZRA01000022">
    <property type="protein sequence ID" value="KDB53561.1"/>
    <property type="molecule type" value="Genomic_DNA"/>
</dbReference>
<dbReference type="Gene3D" id="3.30.1360.120">
    <property type="entry name" value="Probable tRNA modification gtpase trme, domain 1"/>
    <property type="match status" value="1"/>
</dbReference>
<accession>A0A059KQ69</accession>
<dbReference type="eggNOG" id="COG0354">
    <property type="taxonomic scope" value="Bacteria"/>
</dbReference>
<gene>
    <name evidence="2" type="ORF">X805_08390</name>
</gene>
<dbReference type="PIRSF" id="PIRSF006487">
    <property type="entry name" value="GcvT"/>
    <property type="match status" value="1"/>
</dbReference>
<protein>
    <submittedName>
        <fullName evidence="2">Folate-binding protein YgfZ</fullName>
    </submittedName>
</protein>
<dbReference type="RefSeq" id="WP_051631589.1">
    <property type="nucleotide sequence ID" value="NZ_AZRA01000022.1"/>
</dbReference>
<comment type="caution">
    <text evidence="2">The sequence shown here is derived from an EMBL/GenBank/DDBJ whole genome shotgun (WGS) entry which is preliminary data.</text>
</comment>
<dbReference type="Proteomes" id="UP000026714">
    <property type="component" value="Unassembled WGS sequence"/>
</dbReference>
<reference evidence="2 3" key="1">
    <citation type="journal article" date="2014" name="FEMS Microbiol. Ecol.">
        <title>Sphaerotilus natans encrusted with nanoball-shaped Fe(III) oxide minerals formed by nitrate-reducing mixotrophic Fe(II) oxidation.</title>
        <authorList>
            <person name="Park S."/>
            <person name="Kim D.H."/>
            <person name="Lee J.H."/>
            <person name="Hur H.G."/>
        </authorList>
    </citation>
    <scope>NUCLEOTIDE SEQUENCE [LARGE SCALE GENOMIC DNA]</scope>
    <source>
        <strain evidence="2 3">DSM 6575</strain>
    </source>
</reference>
<dbReference type="GO" id="GO:0016226">
    <property type="term" value="P:iron-sulfur cluster assembly"/>
    <property type="evidence" value="ECO:0007669"/>
    <property type="project" value="TreeGrafter"/>
</dbReference>
<dbReference type="STRING" id="34103.SAMN05421778_12645"/>
<evidence type="ECO:0000256" key="1">
    <source>
        <dbReference type="ARBA" id="ARBA00022946"/>
    </source>
</evidence>
<dbReference type="InterPro" id="IPR017703">
    <property type="entry name" value="YgfZ/GCV_T_CS"/>
</dbReference>
<proteinExistence type="predicted"/>
<keyword evidence="1" id="KW-0809">Transit peptide</keyword>
<evidence type="ECO:0000313" key="3">
    <source>
        <dbReference type="Proteomes" id="UP000026714"/>
    </source>
</evidence>
<organism evidence="2 3">
    <name type="scientific">Sphaerotilus natans subsp. natans DSM 6575</name>
    <dbReference type="NCBI Taxonomy" id="1286631"/>
    <lineage>
        <taxon>Bacteria</taxon>
        <taxon>Pseudomonadati</taxon>
        <taxon>Pseudomonadota</taxon>
        <taxon>Betaproteobacteria</taxon>
        <taxon>Burkholderiales</taxon>
        <taxon>Sphaerotilaceae</taxon>
        <taxon>Sphaerotilus</taxon>
    </lineage>
</organism>
<evidence type="ECO:0000313" key="2">
    <source>
        <dbReference type="EMBL" id="KDB53561.1"/>
    </source>
</evidence>